<dbReference type="Proteomes" id="UP000249046">
    <property type="component" value="Unassembled WGS sequence"/>
</dbReference>
<accession>A0A2W5KD47</accession>
<dbReference type="Gene3D" id="1.10.10.2830">
    <property type="match status" value="1"/>
</dbReference>
<dbReference type="InterPro" id="IPR036086">
    <property type="entry name" value="ParB/Sulfiredoxin_sf"/>
</dbReference>
<evidence type="ECO:0000313" key="4">
    <source>
        <dbReference type="EMBL" id="PZQ13959.1"/>
    </source>
</evidence>
<evidence type="ECO:0000259" key="3">
    <source>
        <dbReference type="SMART" id="SM00470"/>
    </source>
</evidence>
<feature type="domain" description="ParB-like N-terminal" evidence="3">
    <location>
        <begin position="16"/>
        <end position="116"/>
    </location>
</feature>
<proteinExistence type="predicted"/>
<organism evidence="4 5">
    <name type="scientific">Rhodanobacter denitrificans</name>
    <dbReference type="NCBI Taxonomy" id="666685"/>
    <lineage>
        <taxon>Bacteria</taxon>
        <taxon>Pseudomonadati</taxon>
        <taxon>Pseudomonadota</taxon>
        <taxon>Gammaproteobacteria</taxon>
        <taxon>Lysobacterales</taxon>
        <taxon>Rhodanobacteraceae</taxon>
        <taxon>Rhodanobacter</taxon>
    </lineage>
</organism>
<protein>
    <submittedName>
        <fullName evidence="4">Chromosome partitioning protein ParB</fullName>
    </submittedName>
</protein>
<evidence type="ECO:0000256" key="2">
    <source>
        <dbReference type="SAM" id="MobiDB-lite"/>
    </source>
</evidence>
<sequence>MNTKHTLQNAPAGELLLIPLSQLRPSPRNVRRKAHRPQRKESIAQLAESIAHVGLLQNLVVTADPDGETYNIEAGERRYNAMKLLVKQKRLDKDAGVPCRPVVEAAARTASLTENVQREAMHPADEFEAFAALVAEGRAIEDIAADFGVTPVVVKRRLKLANVSRRLMDDYRAGVVTLEQLMALAITDDHAAQEAAFYDAPEWQRDPSALREHLTEREIDAARDPLARFVGVDAYEQAGGVVRRDLFADDTNDAFLADAALLERLAQDRLAVAAEKVRAEGWAWVDVAPRATHADLQTFRRAPRERREPKAAEAKRIAKLEARAQAIEAQLDAEDEAMDEAAAQALYDEHDRISAALDAIADSLQTYSAKVRAFAGAVVTVDSQGEVAVHRGLLQEDVAKVLRTLERGGGSVEDVADAARTARADAPAKGGMSEALARRLSAHRTAALQVELARRPQVALAALVSELAGSLLLDGEGTGLPLGVRASEPAALTRFADDLAQSDALRAFDALRERWRQRLPEDGDGLFDALLAMQTEQLVELLAVCVAATVNVVTPNEHSDNADALARAVALDMRAWWTATAEGYFKHIPKAAIVAAAPQFAPNYGARLSVLKKDELAATAERLAAGKGWLPPMFARQSAWIDSQPAEGDADERPEVEADPDTPHALAA</sequence>
<feature type="region of interest" description="Disordered" evidence="2">
    <location>
        <begin position="640"/>
        <end position="668"/>
    </location>
</feature>
<dbReference type="SMART" id="SM00470">
    <property type="entry name" value="ParB"/>
    <property type="match status" value="1"/>
</dbReference>
<dbReference type="GO" id="GO:0005694">
    <property type="term" value="C:chromosome"/>
    <property type="evidence" value="ECO:0007669"/>
    <property type="project" value="TreeGrafter"/>
</dbReference>
<dbReference type="PANTHER" id="PTHR33375">
    <property type="entry name" value="CHROMOSOME-PARTITIONING PROTEIN PARB-RELATED"/>
    <property type="match status" value="1"/>
</dbReference>
<gene>
    <name evidence="4" type="ORF">DI564_10320</name>
</gene>
<dbReference type="EMBL" id="QFPO01000008">
    <property type="protein sequence ID" value="PZQ13959.1"/>
    <property type="molecule type" value="Genomic_DNA"/>
</dbReference>
<name>A0A2W5KD47_9GAMM</name>
<evidence type="ECO:0000313" key="5">
    <source>
        <dbReference type="Proteomes" id="UP000249046"/>
    </source>
</evidence>
<evidence type="ECO:0000256" key="1">
    <source>
        <dbReference type="SAM" id="Coils"/>
    </source>
</evidence>
<feature type="coiled-coil region" evidence="1">
    <location>
        <begin position="310"/>
        <end position="344"/>
    </location>
</feature>
<dbReference type="AlphaFoldDB" id="A0A2W5KD47"/>
<dbReference type="SUPFAM" id="SSF109709">
    <property type="entry name" value="KorB DNA-binding domain-like"/>
    <property type="match status" value="1"/>
</dbReference>
<dbReference type="InterPro" id="IPR050336">
    <property type="entry name" value="Chromosome_partition/occlusion"/>
</dbReference>
<dbReference type="InterPro" id="IPR003115">
    <property type="entry name" value="ParB_N"/>
</dbReference>
<dbReference type="Gene3D" id="3.90.1530.30">
    <property type="match status" value="1"/>
</dbReference>
<dbReference type="Pfam" id="PF02195">
    <property type="entry name" value="ParB_N"/>
    <property type="match status" value="1"/>
</dbReference>
<dbReference type="PANTHER" id="PTHR33375:SF7">
    <property type="entry name" value="CHROMOSOME 2-PARTITIONING PROTEIN PARB-RELATED"/>
    <property type="match status" value="1"/>
</dbReference>
<comment type="caution">
    <text evidence="4">The sequence shown here is derived from an EMBL/GenBank/DDBJ whole genome shotgun (WGS) entry which is preliminary data.</text>
</comment>
<dbReference type="GO" id="GO:0007059">
    <property type="term" value="P:chromosome segregation"/>
    <property type="evidence" value="ECO:0007669"/>
    <property type="project" value="TreeGrafter"/>
</dbReference>
<keyword evidence="1" id="KW-0175">Coiled coil</keyword>
<dbReference type="SUPFAM" id="SSF110849">
    <property type="entry name" value="ParB/Sulfiredoxin"/>
    <property type="match status" value="1"/>
</dbReference>
<reference evidence="4 5" key="1">
    <citation type="submission" date="2017-08" db="EMBL/GenBank/DDBJ databases">
        <title>Infants hospitalized years apart are colonized by the same room-sourced microbial strains.</title>
        <authorList>
            <person name="Brooks B."/>
            <person name="Olm M.R."/>
            <person name="Firek B.A."/>
            <person name="Baker R."/>
            <person name="Thomas B.C."/>
            <person name="Morowitz M.J."/>
            <person name="Banfield J.F."/>
        </authorList>
    </citation>
    <scope>NUCLEOTIDE SEQUENCE [LARGE SCALE GENOMIC DNA]</scope>
    <source>
        <strain evidence="4">S2_005_003_R2_42</strain>
    </source>
</reference>
<dbReference type="CDD" id="cd16406">
    <property type="entry name" value="ParB_N_like"/>
    <property type="match status" value="1"/>
</dbReference>